<dbReference type="RefSeq" id="WP_343839373.1">
    <property type="nucleotide sequence ID" value="NZ_BAAADO010000003.1"/>
</dbReference>
<dbReference type="Gene3D" id="3.10.129.10">
    <property type="entry name" value="Hotdog Thioesterase"/>
    <property type="match status" value="1"/>
</dbReference>
<proteinExistence type="inferred from homology"/>
<dbReference type="PANTHER" id="PTHR31793:SF27">
    <property type="entry name" value="NOVEL THIOESTERASE SUPERFAMILY DOMAIN AND SAPOSIN A-TYPE DOMAIN CONTAINING PROTEIN (0610012H03RIK)"/>
    <property type="match status" value="1"/>
</dbReference>
<dbReference type="InterPro" id="IPR029069">
    <property type="entry name" value="HotDog_dom_sf"/>
</dbReference>
<evidence type="ECO:0000313" key="4">
    <source>
        <dbReference type="Proteomes" id="UP001500880"/>
    </source>
</evidence>
<reference evidence="3 4" key="1">
    <citation type="journal article" date="2019" name="Int. J. Syst. Evol. Microbiol.">
        <title>The Global Catalogue of Microorganisms (GCM) 10K type strain sequencing project: providing services to taxonomists for standard genome sequencing and annotation.</title>
        <authorList>
            <consortium name="The Broad Institute Genomics Platform"/>
            <consortium name="The Broad Institute Genome Sequencing Center for Infectious Disease"/>
            <person name="Wu L."/>
            <person name="Ma J."/>
        </authorList>
    </citation>
    <scope>NUCLEOTIDE SEQUENCE [LARGE SCALE GENOMIC DNA]</scope>
    <source>
        <strain evidence="3 4">JCM 12389</strain>
    </source>
</reference>
<dbReference type="EMBL" id="BAAADO010000003">
    <property type="protein sequence ID" value="GAA0490041.1"/>
    <property type="molecule type" value="Genomic_DNA"/>
</dbReference>
<organism evidence="3 4">
    <name type="scientific">Salinibacillus aidingensis</name>
    <dbReference type="NCBI Taxonomy" id="237684"/>
    <lineage>
        <taxon>Bacteria</taxon>
        <taxon>Bacillati</taxon>
        <taxon>Bacillota</taxon>
        <taxon>Bacilli</taxon>
        <taxon>Bacillales</taxon>
        <taxon>Bacillaceae</taxon>
        <taxon>Salinibacillus</taxon>
    </lineage>
</organism>
<evidence type="ECO:0000256" key="2">
    <source>
        <dbReference type="ARBA" id="ARBA00022801"/>
    </source>
</evidence>
<sequence>MKHECRVKARAFETDALGHVSNISYFIYLEEARIEMFRDLGEPMKMDSWPFILASTSCDFKQQAYFDEVMTIQTTVSKMGNSSFHLKHEFVNNRGLIAEGKAIMVYFDFHQQKTVPIPDSVRQKLMPYVEENAVEGKKG</sequence>
<gene>
    <name evidence="3" type="ORF">GCM10008986_14960</name>
</gene>
<evidence type="ECO:0000313" key="3">
    <source>
        <dbReference type="EMBL" id="GAA0490041.1"/>
    </source>
</evidence>
<name>A0ABN1B4S0_9BACI</name>
<dbReference type="PIRSF" id="PIRSF003230">
    <property type="entry name" value="YbgC"/>
    <property type="match status" value="1"/>
</dbReference>
<dbReference type="CDD" id="cd00586">
    <property type="entry name" value="4HBT"/>
    <property type="match status" value="1"/>
</dbReference>
<keyword evidence="4" id="KW-1185">Reference proteome</keyword>
<dbReference type="SUPFAM" id="SSF54637">
    <property type="entry name" value="Thioesterase/thiol ester dehydrase-isomerase"/>
    <property type="match status" value="1"/>
</dbReference>
<comment type="caution">
    <text evidence="3">The sequence shown here is derived from an EMBL/GenBank/DDBJ whole genome shotgun (WGS) entry which is preliminary data.</text>
</comment>
<dbReference type="Proteomes" id="UP001500880">
    <property type="component" value="Unassembled WGS sequence"/>
</dbReference>
<protein>
    <submittedName>
        <fullName evidence="3">Thioesterase family protein</fullName>
    </submittedName>
</protein>
<dbReference type="InterPro" id="IPR050563">
    <property type="entry name" value="4-hydroxybenzoyl-CoA_TE"/>
</dbReference>
<dbReference type="InterPro" id="IPR006684">
    <property type="entry name" value="YbgC/YbaW"/>
</dbReference>
<evidence type="ECO:0000256" key="1">
    <source>
        <dbReference type="ARBA" id="ARBA00005953"/>
    </source>
</evidence>
<keyword evidence="2" id="KW-0378">Hydrolase</keyword>
<comment type="similarity">
    <text evidence="1">Belongs to the 4-hydroxybenzoyl-CoA thioesterase family.</text>
</comment>
<accession>A0ABN1B4S0</accession>
<dbReference type="PANTHER" id="PTHR31793">
    <property type="entry name" value="4-HYDROXYBENZOYL-COA THIOESTERASE FAMILY MEMBER"/>
    <property type="match status" value="1"/>
</dbReference>
<dbReference type="Pfam" id="PF13279">
    <property type="entry name" value="4HBT_2"/>
    <property type="match status" value="1"/>
</dbReference>